<dbReference type="Pfam" id="PF06267">
    <property type="entry name" value="DUF1028"/>
    <property type="match status" value="1"/>
</dbReference>
<dbReference type="SUPFAM" id="SSF56235">
    <property type="entry name" value="N-terminal nucleophile aminohydrolases (Ntn hydrolases)"/>
    <property type="match status" value="1"/>
</dbReference>
<evidence type="ECO:0000313" key="2">
    <source>
        <dbReference type="EMBL" id="TYS50260.1"/>
    </source>
</evidence>
<dbReference type="PANTHER" id="PTHR39328:SF1">
    <property type="entry name" value="BLL2871 PROTEIN"/>
    <property type="match status" value="1"/>
</dbReference>
<dbReference type="PANTHER" id="PTHR39328">
    <property type="entry name" value="BLL2871 PROTEIN"/>
    <property type="match status" value="1"/>
</dbReference>
<comment type="caution">
    <text evidence="2">The sequence shown here is derived from an EMBL/GenBank/DDBJ whole genome shotgun (WGS) entry which is preliminary data.</text>
</comment>
<dbReference type="InterPro" id="IPR014927">
    <property type="entry name" value="PG-bd_2"/>
</dbReference>
<dbReference type="InterPro" id="IPR010430">
    <property type="entry name" value="DUF1028"/>
</dbReference>
<accession>A0A5D4RHB5</accession>
<evidence type="ECO:0000313" key="3">
    <source>
        <dbReference type="Proteomes" id="UP000322139"/>
    </source>
</evidence>
<evidence type="ECO:0000259" key="1">
    <source>
        <dbReference type="Pfam" id="PF08823"/>
    </source>
</evidence>
<dbReference type="Gene3D" id="3.60.20.10">
    <property type="entry name" value="Glutamine Phosphoribosylpyrophosphate, subunit 1, domain 1"/>
    <property type="match status" value="1"/>
</dbReference>
<gene>
    <name evidence="2" type="ORF">FZD51_06850</name>
</gene>
<protein>
    <submittedName>
        <fullName evidence="2">DUF1028 domain-containing protein</fullName>
    </submittedName>
</protein>
<feature type="domain" description="Putative peptidoglycan binding" evidence="1">
    <location>
        <begin position="206"/>
        <end position="276"/>
    </location>
</feature>
<reference evidence="2 3" key="1">
    <citation type="submission" date="2019-08" db="EMBL/GenBank/DDBJ databases">
        <title>Bacillus genomes from the desert of Cuatro Cienegas, Coahuila.</title>
        <authorList>
            <person name="Olmedo-Alvarez G."/>
        </authorList>
    </citation>
    <scope>NUCLEOTIDE SEQUENCE [LARGE SCALE GENOMIC DNA]</scope>
    <source>
        <strain evidence="2 3">CH446_14T</strain>
    </source>
</reference>
<dbReference type="Proteomes" id="UP000322139">
    <property type="component" value="Unassembled WGS sequence"/>
</dbReference>
<name>A0A5D4RHB5_9BACI</name>
<organism evidence="2 3">
    <name type="scientific">Bacillus infantis</name>
    <dbReference type="NCBI Taxonomy" id="324767"/>
    <lineage>
        <taxon>Bacteria</taxon>
        <taxon>Bacillati</taxon>
        <taxon>Bacillota</taxon>
        <taxon>Bacilli</taxon>
        <taxon>Bacillales</taxon>
        <taxon>Bacillaceae</taxon>
        <taxon>Bacillus</taxon>
    </lineage>
</organism>
<dbReference type="AlphaFoldDB" id="A0A5D4RHB5"/>
<dbReference type="Pfam" id="PF08823">
    <property type="entry name" value="PG_binding_2"/>
    <property type="match status" value="1"/>
</dbReference>
<dbReference type="InterPro" id="IPR029055">
    <property type="entry name" value="Ntn_hydrolases_N"/>
</dbReference>
<proteinExistence type="predicted"/>
<sequence length="280" mass="30245">MTFSIVGYDPKEKEWGIAVQSKFLGVGAVVPFAKAGVGAVATQSYANTAYGPQALQLMEQGKTAQEALDLITAEDPDKELRQVGIVDFEGSGATFTGNGCYSWAGGTAGTHFAAQGNILVDENTVKAMADTFTSSEGTLAERLLASLNAGQEAGGDSRGQQSAALLVVKEKGGYGGFNDRYIDLRVDDHPDPITELIRIYHLQQLYFAPSREGRVADIEGDVEAELGSQLVRLGYLDNKASGGELYKALKTYIHTENFEEREQAEGKIDLDILEYMKKQE</sequence>
<dbReference type="EMBL" id="VTER01000003">
    <property type="protein sequence ID" value="TYS50260.1"/>
    <property type="molecule type" value="Genomic_DNA"/>
</dbReference>
<dbReference type="RefSeq" id="WP_148974067.1">
    <property type="nucleotide sequence ID" value="NZ_JBNIKU010000018.1"/>
</dbReference>